<accession>A0A0E3T7T0</accession>
<name>A0A0E3T7T0_9CAUD</name>
<evidence type="ECO:0000313" key="2">
    <source>
        <dbReference type="EMBL" id="AKC02770.1"/>
    </source>
</evidence>
<sequence>MKMKSVLQRIRFFHKRGDWTPLIPYPFRAIIMLSWCILPIIYGVDYLHENPARANRLSAVEDLIPLYAWGLLMMVNGIAVTACMLMRWRLRAVISLHILGALWATLGVGLLLDSIEFWGGDGFRSSALFFTVAINYWGAAAGYYAQKSWVYQPMLFIKQEEGE</sequence>
<dbReference type="EMBL" id="KP790008">
    <property type="protein sequence ID" value="AKC02770.1"/>
    <property type="molecule type" value="Genomic_DNA"/>
</dbReference>
<keyword evidence="1" id="KW-0472">Membrane</keyword>
<proteinExistence type="predicted"/>
<protein>
    <submittedName>
        <fullName evidence="2">Holin</fullName>
    </submittedName>
</protein>
<feature type="transmembrane region" description="Helical" evidence="1">
    <location>
        <begin position="92"/>
        <end position="112"/>
    </location>
</feature>
<dbReference type="GeneID" id="26795077"/>
<dbReference type="KEGG" id="vg:26795077"/>
<feature type="transmembrane region" description="Helical" evidence="1">
    <location>
        <begin position="127"/>
        <end position="145"/>
    </location>
</feature>
<keyword evidence="3" id="KW-1185">Reference proteome</keyword>
<evidence type="ECO:0000256" key="1">
    <source>
        <dbReference type="SAM" id="Phobius"/>
    </source>
</evidence>
<dbReference type="RefSeq" id="YP_009223938.1">
    <property type="nucleotide sequence ID" value="NC_029074.1"/>
</dbReference>
<feature type="transmembrane region" description="Helical" evidence="1">
    <location>
        <begin position="21"/>
        <end position="44"/>
    </location>
</feature>
<keyword evidence="1" id="KW-1133">Transmembrane helix</keyword>
<feature type="transmembrane region" description="Helical" evidence="1">
    <location>
        <begin position="64"/>
        <end position="85"/>
    </location>
</feature>
<evidence type="ECO:0000313" key="3">
    <source>
        <dbReference type="Proteomes" id="UP000033020"/>
    </source>
</evidence>
<gene>
    <name evidence="2" type="ORF">GordTnk2_30</name>
</gene>
<keyword evidence="1" id="KW-0812">Transmembrane</keyword>
<dbReference type="Proteomes" id="UP000033020">
    <property type="component" value="Segment"/>
</dbReference>
<reference evidence="2 3" key="1">
    <citation type="journal article" date="2015" name="Sci. Rep.">
        <title>Bacteriophages of wastewater foaming-associated filamentous Gordonia reduce host levels in raw activated sludge.</title>
        <authorList>
            <person name="Liu M."/>
            <person name="Gill J.J."/>
            <person name="Young R."/>
            <person name="Summer E.J."/>
        </authorList>
    </citation>
    <scope>NUCLEOTIDE SEQUENCE [LARGE SCALE GENOMIC DNA]</scope>
</reference>
<organism evidence="2 3">
    <name type="scientific">Gordonia phage GordTnk2</name>
    <dbReference type="NCBI Taxonomy" id="1622192"/>
    <lineage>
        <taxon>Viruses</taxon>
        <taxon>Duplodnaviria</taxon>
        <taxon>Heunggongvirae</taxon>
        <taxon>Uroviricota</taxon>
        <taxon>Caudoviricetes</taxon>
        <taxon>Gordtnkvirus</taxon>
        <taxon>Gordtnkvirus gordtnk2</taxon>
    </lineage>
</organism>